<dbReference type="EMBL" id="GBRH01162562">
    <property type="protein sequence ID" value="JAE35334.1"/>
    <property type="molecule type" value="Transcribed_RNA"/>
</dbReference>
<accession>A0A0A9HHN7</accession>
<sequence>MAAASVGPKAATLSKKSITARQRRKPSAPLRSRNGTPSPVLRGAGASLLVPVA</sequence>
<name>A0A0A9HHN7_ARUDO</name>
<protein>
    <submittedName>
        <fullName evidence="2">Uncharacterized protein</fullName>
    </submittedName>
</protein>
<evidence type="ECO:0000313" key="2">
    <source>
        <dbReference type="EMBL" id="JAE35334.1"/>
    </source>
</evidence>
<proteinExistence type="predicted"/>
<reference evidence="2" key="2">
    <citation type="journal article" date="2015" name="Data Brief">
        <title>Shoot transcriptome of the giant reed, Arundo donax.</title>
        <authorList>
            <person name="Barrero R.A."/>
            <person name="Guerrero F.D."/>
            <person name="Moolhuijzen P."/>
            <person name="Goolsby J.A."/>
            <person name="Tidwell J."/>
            <person name="Bellgard S.E."/>
            <person name="Bellgard M.I."/>
        </authorList>
    </citation>
    <scope>NUCLEOTIDE SEQUENCE</scope>
    <source>
        <tissue evidence="2">Shoot tissue taken approximately 20 cm above the soil surface</tissue>
    </source>
</reference>
<evidence type="ECO:0000256" key="1">
    <source>
        <dbReference type="SAM" id="MobiDB-lite"/>
    </source>
</evidence>
<reference evidence="2" key="1">
    <citation type="submission" date="2014-09" db="EMBL/GenBank/DDBJ databases">
        <authorList>
            <person name="Magalhaes I.L.F."/>
            <person name="Oliveira U."/>
            <person name="Santos F.R."/>
            <person name="Vidigal T.H.D.A."/>
            <person name="Brescovit A.D."/>
            <person name="Santos A.J."/>
        </authorList>
    </citation>
    <scope>NUCLEOTIDE SEQUENCE</scope>
    <source>
        <tissue evidence="2">Shoot tissue taken approximately 20 cm above the soil surface</tissue>
    </source>
</reference>
<organism evidence="2">
    <name type="scientific">Arundo donax</name>
    <name type="common">Giant reed</name>
    <name type="synonym">Donax arundinaceus</name>
    <dbReference type="NCBI Taxonomy" id="35708"/>
    <lineage>
        <taxon>Eukaryota</taxon>
        <taxon>Viridiplantae</taxon>
        <taxon>Streptophyta</taxon>
        <taxon>Embryophyta</taxon>
        <taxon>Tracheophyta</taxon>
        <taxon>Spermatophyta</taxon>
        <taxon>Magnoliopsida</taxon>
        <taxon>Liliopsida</taxon>
        <taxon>Poales</taxon>
        <taxon>Poaceae</taxon>
        <taxon>PACMAD clade</taxon>
        <taxon>Arundinoideae</taxon>
        <taxon>Arundineae</taxon>
        <taxon>Arundo</taxon>
    </lineage>
</organism>
<feature type="region of interest" description="Disordered" evidence="1">
    <location>
        <begin position="1"/>
        <end position="53"/>
    </location>
</feature>
<dbReference type="AlphaFoldDB" id="A0A0A9HHN7"/>